<comment type="caution">
    <text evidence="4">The sequence shown here is derived from an EMBL/GenBank/DDBJ whole genome shotgun (WGS) entry which is preliminary data.</text>
</comment>
<sequence>MDVYRGEHAPAHPVFSEGSAAKSVQIDEPLKDVQDIVYTEEDDKIIEDWLKQTIGSCWHSMGTCKMAPQDQAGVVDSRLRVHGVQGLAVADLSICPDNVSANTGATAFAIGEKAAAIFIEDLGLGQSP</sequence>
<dbReference type="EMBL" id="CALLCH030000013">
    <property type="protein sequence ID" value="CAI4215921.1"/>
    <property type="molecule type" value="Genomic_DNA"/>
</dbReference>
<protein>
    <recommendedName>
        <fullName evidence="3">Glucose-methanol-choline oxidoreductase C-terminal domain-containing protein</fullName>
    </recommendedName>
</protein>
<comment type="similarity">
    <text evidence="1">Belongs to the GMC oxidoreductase family.</text>
</comment>
<dbReference type="PANTHER" id="PTHR11552">
    <property type="entry name" value="GLUCOSE-METHANOL-CHOLINE GMC OXIDOREDUCTASE"/>
    <property type="match status" value="1"/>
</dbReference>
<accession>A0A9P1MBT8</accession>
<evidence type="ECO:0000256" key="2">
    <source>
        <dbReference type="SAM" id="MobiDB-lite"/>
    </source>
</evidence>
<keyword evidence="5" id="KW-1185">Reference proteome</keyword>
<name>A0A9P1MBT8_9PEZI</name>
<dbReference type="Proteomes" id="UP000838763">
    <property type="component" value="Unassembled WGS sequence"/>
</dbReference>
<dbReference type="GO" id="GO:0016614">
    <property type="term" value="F:oxidoreductase activity, acting on CH-OH group of donors"/>
    <property type="evidence" value="ECO:0007669"/>
    <property type="project" value="InterPro"/>
</dbReference>
<organism evidence="4 5">
    <name type="scientific">Parascedosporium putredinis</name>
    <dbReference type="NCBI Taxonomy" id="1442378"/>
    <lineage>
        <taxon>Eukaryota</taxon>
        <taxon>Fungi</taxon>
        <taxon>Dikarya</taxon>
        <taxon>Ascomycota</taxon>
        <taxon>Pezizomycotina</taxon>
        <taxon>Sordariomycetes</taxon>
        <taxon>Hypocreomycetidae</taxon>
        <taxon>Microascales</taxon>
        <taxon>Microascaceae</taxon>
        <taxon>Parascedosporium</taxon>
    </lineage>
</organism>
<dbReference type="InterPro" id="IPR036188">
    <property type="entry name" value="FAD/NAD-bd_sf"/>
</dbReference>
<feature type="region of interest" description="Disordered" evidence="2">
    <location>
        <begin position="1"/>
        <end position="20"/>
    </location>
</feature>
<dbReference type="Pfam" id="PF05199">
    <property type="entry name" value="GMC_oxred_C"/>
    <property type="match status" value="1"/>
</dbReference>
<feature type="compositionally biased region" description="Basic and acidic residues" evidence="2">
    <location>
        <begin position="1"/>
        <end position="10"/>
    </location>
</feature>
<evidence type="ECO:0000256" key="1">
    <source>
        <dbReference type="ARBA" id="ARBA00010790"/>
    </source>
</evidence>
<evidence type="ECO:0000313" key="4">
    <source>
        <dbReference type="EMBL" id="CAI4215921.1"/>
    </source>
</evidence>
<reference evidence="4" key="1">
    <citation type="submission" date="2022-11" db="EMBL/GenBank/DDBJ databases">
        <authorList>
            <person name="Scott C."/>
            <person name="Bruce N."/>
        </authorList>
    </citation>
    <scope>NUCLEOTIDE SEQUENCE</scope>
</reference>
<dbReference type="InterPro" id="IPR007867">
    <property type="entry name" value="GMC_OxRtase_C"/>
</dbReference>
<dbReference type="PANTHER" id="PTHR11552:SF78">
    <property type="entry name" value="GLUCOSE-METHANOL-CHOLINE OXIDOREDUCTASE N-TERMINAL DOMAIN-CONTAINING PROTEIN"/>
    <property type="match status" value="1"/>
</dbReference>
<evidence type="ECO:0000313" key="5">
    <source>
        <dbReference type="Proteomes" id="UP000838763"/>
    </source>
</evidence>
<dbReference type="InterPro" id="IPR012132">
    <property type="entry name" value="GMC_OxRdtase"/>
</dbReference>
<dbReference type="GO" id="GO:0050660">
    <property type="term" value="F:flavin adenine dinucleotide binding"/>
    <property type="evidence" value="ECO:0007669"/>
    <property type="project" value="InterPro"/>
</dbReference>
<evidence type="ECO:0000259" key="3">
    <source>
        <dbReference type="Pfam" id="PF05199"/>
    </source>
</evidence>
<proteinExistence type="inferred from homology"/>
<feature type="domain" description="Glucose-methanol-choline oxidoreductase C-terminal" evidence="3">
    <location>
        <begin position="38"/>
        <end position="111"/>
    </location>
</feature>
<dbReference type="Gene3D" id="3.50.50.60">
    <property type="entry name" value="FAD/NAD(P)-binding domain"/>
    <property type="match status" value="1"/>
</dbReference>
<dbReference type="SUPFAM" id="SSF51905">
    <property type="entry name" value="FAD/NAD(P)-binding domain"/>
    <property type="match status" value="1"/>
</dbReference>
<dbReference type="OrthoDB" id="5096652at2759"/>
<gene>
    <name evidence="4" type="ORF">PPNO1_LOCUS5595</name>
</gene>
<dbReference type="AlphaFoldDB" id="A0A9P1MBT8"/>
<dbReference type="Gene3D" id="3.30.410.40">
    <property type="match status" value="1"/>
</dbReference>